<evidence type="ECO:0000313" key="1">
    <source>
        <dbReference type="EMBL" id="APM37967.1"/>
    </source>
</evidence>
<dbReference type="AlphaFoldDB" id="A0A1L5F4R8"/>
<proteinExistence type="predicted"/>
<organism evidence="1 2">
    <name type="scientific">Clostridium kluyveri</name>
    <dbReference type="NCBI Taxonomy" id="1534"/>
    <lineage>
        <taxon>Bacteria</taxon>
        <taxon>Bacillati</taxon>
        <taxon>Bacillota</taxon>
        <taxon>Clostridia</taxon>
        <taxon>Eubacteriales</taxon>
        <taxon>Clostridiaceae</taxon>
        <taxon>Clostridium</taxon>
    </lineage>
</organism>
<sequence>MSYNGFRDYYICKNNKKLAVNRTIKRKSKTDYVSEKTVYTCEDCSNCEYKSKCIKGHNCKTPLEERTKNIETLKLLNMLRRENLERIVSEENHSFREVFVGKTDKNINPKTIWMIIHKRWNIENSCFYQLKSYCNMEH</sequence>
<reference evidence="1 2" key="1">
    <citation type="submission" date="2016-12" db="EMBL/GenBank/DDBJ databases">
        <title>Complete genome sequence of Clostridium kluyveri JZZ isolated from the pit mud of a Chinese flavor liquor-making factory.</title>
        <authorList>
            <person name="Wang Y."/>
        </authorList>
    </citation>
    <scope>NUCLEOTIDE SEQUENCE [LARGE SCALE GENOMIC DNA]</scope>
    <source>
        <strain evidence="1 2">JZZ</strain>
    </source>
</reference>
<protein>
    <submittedName>
        <fullName evidence="1">Uncharacterized protein</fullName>
    </submittedName>
</protein>
<name>A0A1L5F4R8_CLOKL</name>
<dbReference type="Proteomes" id="UP000184604">
    <property type="component" value="Chromosome"/>
</dbReference>
<dbReference type="EMBL" id="CP018335">
    <property type="protein sequence ID" value="APM37967.1"/>
    <property type="molecule type" value="Genomic_DNA"/>
</dbReference>
<evidence type="ECO:0000313" key="2">
    <source>
        <dbReference type="Proteomes" id="UP000184604"/>
    </source>
</evidence>
<accession>A0A1L5F4R8</accession>
<gene>
    <name evidence="1" type="ORF">BS101_04070</name>
</gene>